<dbReference type="Gene3D" id="3.30.470.20">
    <property type="entry name" value="ATP-grasp fold, B domain"/>
    <property type="match status" value="1"/>
</dbReference>
<dbReference type="PANTHER" id="PTHR42793">
    <property type="entry name" value="COA BINDING DOMAIN CONTAINING PROTEIN"/>
    <property type="match status" value="1"/>
</dbReference>
<evidence type="ECO:0000313" key="4">
    <source>
        <dbReference type="Proteomes" id="UP000635316"/>
    </source>
</evidence>
<dbReference type="InterPro" id="IPR013815">
    <property type="entry name" value="ATP_grasp_subdomain_1"/>
</dbReference>
<name>A0ABS1EEB2_9BURK</name>
<dbReference type="PANTHER" id="PTHR42793:SF4">
    <property type="entry name" value="BLL6376 PROTEIN"/>
    <property type="match status" value="1"/>
</dbReference>
<dbReference type="InterPro" id="IPR003781">
    <property type="entry name" value="CoA-bd"/>
</dbReference>
<dbReference type="SUPFAM" id="SSF56059">
    <property type="entry name" value="Glutathione synthetase ATP-binding domain-like"/>
    <property type="match status" value="1"/>
</dbReference>
<evidence type="ECO:0000313" key="3">
    <source>
        <dbReference type="EMBL" id="MBK1780102.1"/>
    </source>
</evidence>
<dbReference type="Gene3D" id="3.40.50.720">
    <property type="entry name" value="NAD(P)-binding Rossmann-like Domain"/>
    <property type="match status" value="1"/>
</dbReference>
<keyword evidence="1" id="KW-0067">ATP-binding</keyword>
<evidence type="ECO:0000256" key="1">
    <source>
        <dbReference type="PROSITE-ProRule" id="PRU00409"/>
    </source>
</evidence>
<keyword evidence="3" id="KW-0436">Ligase</keyword>
<keyword evidence="1" id="KW-0547">Nucleotide-binding</keyword>
<evidence type="ECO:0000259" key="2">
    <source>
        <dbReference type="PROSITE" id="PS50975"/>
    </source>
</evidence>
<dbReference type="GO" id="GO:0016874">
    <property type="term" value="F:ligase activity"/>
    <property type="evidence" value="ECO:0007669"/>
    <property type="project" value="UniProtKB-KW"/>
</dbReference>
<dbReference type="Pfam" id="PF13549">
    <property type="entry name" value="ATP-grasp_5"/>
    <property type="match status" value="1"/>
</dbReference>
<comment type="caution">
    <text evidence="3">The sequence shown here is derived from an EMBL/GenBank/DDBJ whole genome shotgun (WGS) entry which is preliminary data.</text>
</comment>
<proteinExistence type="predicted"/>
<dbReference type="SUPFAM" id="SSF51735">
    <property type="entry name" value="NAD(P)-binding Rossmann-fold domains"/>
    <property type="match status" value="1"/>
</dbReference>
<accession>A0ABS1EEB2</accession>
<dbReference type="PROSITE" id="PS50975">
    <property type="entry name" value="ATP_GRASP"/>
    <property type="match status" value="1"/>
</dbReference>
<dbReference type="SMART" id="SM00881">
    <property type="entry name" value="CoA_binding"/>
    <property type="match status" value="1"/>
</dbReference>
<feature type="domain" description="ATP-grasp" evidence="2">
    <location>
        <begin position="501"/>
        <end position="537"/>
    </location>
</feature>
<dbReference type="EMBL" id="JAENGP010000002">
    <property type="protein sequence ID" value="MBK1780102.1"/>
    <property type="molecule type" value="Genomic_DNA"/>
</dbReference>
<dbReference type="InterPro" id="IPR016102">
    <property type="entry name" value="Succinyl-CoA_synth-like"/>
</dbReference>
<dbReference type="InterPro" id="IPR036291">
    <property type="entry name" value="NAD(P)-bd_dom_sf"/>
</dbReference>
<reference evidence="3 4" key="1">
    <citation type="submission" date="2020-12" db="EMBL/GenBank/DDBJ databases">
        <authorList>
            <person name="Lu T."/>
            <person name="Wang Q."/>
            <person name="Han X."/>
        </authorList>
    </citation>
    <scope>NUCLEOTIDE SEQUENCE [LARGE SCALE GENOMIC DNA]</scope>
    <source>
        <strain evidence="3 4">WQ 585</strain>
    </source>
</reference>
<dbReference type="Gene3D" id="3.40.50.261">
    <property type="entry name" value="Succinyl-CoA synthetase domains"/>
    <property type="match status" value="2"/>
</dbReference>
<keyword evidence="4" id="KW-1185">Reference proteome</keyword>
<dbReference type="SUPFAM" id="SSF52210">
    <property type="entry name" value="Succinyl-CoA synthetase domains"/>
    <property type="match status" value="2"/>
</dbReference>
<dbReference type="Pfam" id="PF13380">
    <property type="entry name" value="CoA_binding_2"/>
    <property type="match status" value="1"/>
</dbReference>
<gene>
    <name evidence="3" type="ORF">JHL22_02605</name>
</gene>
<dbReference type="Pfam" id="PF13607">
    <property type="entry name" value="Succ_CoA_lig"/>
    <property type="match status" value="1"/>
</dbReference>
<protein>
    <submittedName>
        <fullName evidence="3">Acetate--CoA ligase family protein</fullName>
    </submittedName>
</protein>
<dbReference type="InterPro" id="IPR011761">
    <property type="entry name" value="ATP-grasp"/>
</dbReference>
<sequence length="709" mass="76015">MEIYVGKSDTVTNLQPETSTKKLWEADSIAIIGASNDPLRIGGRPISYMLQRNYKGRIYPVNPKQETIQGLKAYPNVDALPETPDIAIIAVASGMVNQMLADLGKRGTRLAVILSAGFSEVGEEGKQMQEELIATAKKYGIRVLGPNTLGLYDDRQGLFSTFSSAFELYWPQPGSIAIASQSGAFALHIFCSARNRGIGIPLCVTTGNEADINVAEAMIDMVRDPEIQVIGVYLEGLSDPEKFTEALKLAKQHRKPVVVMKTGRSAIGQVAAQSHTASIAGDDLVFDAVLKEYAAVRAYSPDEFLDIAYMASKKVYPERDALGVITVSGGAGILISDVAEDMNLPMPELEEGAQKQLKEALSFAAVKNPVDCTAQVINQPALADQFLSTMLETGQYTSILGFFAHAAGTASIEAKLRPELRKAVSKYPDALFTLSLIAEKDTIARYEADGFAVFEDPVRAVRAIKAIGTLGAAFKKPDALLPFEKKTLDTLKTTPDEAQAKRLLEEAGLQGVPEAVANDAGQAGRLAEQFGFPVVMKILSPDIKHKSEIGGVILNVNSVAEVHENYGLLLQRAADHAPSANITGVLVAKQINNAVECIMGVKNDPSFGPVAMFGLGGIHVEVLKDVVLHRCPFSPETAKELILNIKSAAILQGVRGKPAVDIDALAEKFSRLSIFAAQTQDQVKSVEVNPVLAVPGEKGCYVADALIEV</sequence>
<dbReference type="Gene3D" id="3.30.1490.20">
    <property type="entry name" value="ATP-grasp fold, A domain"/>
    <property type="match status" value="1"/>
</dbReference>
<organism evidence="3 4">
    <name type="scientific">Advenella mandrilli</name>
    <dbReference type="NCBI Taxonomy" id="2800330"/>
    <lineage>
        <taxon>Bacteria</taxon>
        <taxon>Pseudomonadati</taxon>
        <taxon>Pseudomonadota</taxon>
        <taxon>Betaproteobacteria</taxon>
        <taxon>Burkholderiales</taxon>
        <taxon>Alcaligenaceae</taxon>
    </lineage>
</organism>
<dbReference type="InterPro" id="IPR032875">
    <property type="entry name" value="Succ_CoA_lig_flav_dom"/>
</dbReference>
<dbReference type="Proteomes" id="UP000635316">
    <property type="component" value="Unassembled WGS sequence"/>
</dbReference>